<evidence type="ECO:0000259" key="1">
    <source>
        <dbReference type="PROSITE" id="PS51071"/>
    </source>
</evidence>
<dbReference type="RefSeq" id="WP_303662047.1">
    <property type="nucleotide sequence ID" value="NZ_CP027019.1"/>
</dbReference>
<dbReference type="InterPro" id="IPR036388">
    <property type="entry name" value="WH-like_DNA-bd_sf"/>
</dbReference>
<dbReference type="Pfam" id="PF01418">
    <property type="entry name" value="HTH_6"/>
    <property type="match status" value="1"/>
</dbReference>
<proteinExistence type="predicted"/>
<feature type="domain" description="HTH rpiR-type" evidence="1">
    <location>
        <begin position="3"/>
        <end position="81"/>
    </location>
</feature>
<dbReference type="GO" id="GO:0003677">
    <property type="term" value="F:DNA binding"/>
    <property type="evidence" value="ECO:0007669"/>
    <property type="project" value="InterPro"/>
</dbReference>
<dbReference type="GO" id="GO:1901135">
    <property type="term" value="P:carbohydrate derivative metabolic process"/>
    <property type="evidence" value="ECO:0007669"/>
    <property type="project" value="InterPro"/>
</dbReference>
<dbReference type="Gene3D" id="1.10.10.10">
    <property type="entry name" value="Winged helix-like DNA-binding domain superfamily/Winged helix DNA-binding domain"/>
    <property type="match status" value="1"/>
</dbReference>
<dbReference type="InterPro" id="IPR046348">
    <property type="entry name" value="SIS_dom_sf"/>
</dbReference>
<dbReference type="EMBL" id="CP027019">
    <property type="protein sequence ID" value="AVP49459.1"/>
    <property type="molecule type" value="Genomic_DNA"/>
</dbReference>
<dbReference type="InterPro" id="IPR009057">
    <property type="entry name" value="Homeodomain-like_sf"/>
</dbReference>
<dbReference type="PROSITE" id="PS51071">
    <property type="entry name" value="HTH_RPIR"/>
    <property type="match status" value="1"/>
</dbReference>
<dbReference type="PANTHER" id="PTHR30514:SF1">
    <property type="entry name" value="HTH-TYPE TRANSCRIPTIONAL REGULATOR HEXR-RELATED"/>
    <property type="match status" value="1"/>
</dbReference>
<dbReference type="SUPFAM" id="SSF53697">
    <property type="entry name" value="SIS domain"/>
    <property type="match status" value="1"/>
</dbReference>
<reference evidence="3" key="1">
    <citation type="submission" date="2018-02" db="EMBL/GenBank/DDBJ databases">
        <title>Firefly genomes illuminate parallel origins of bioluminescence in beetles.</title>
        <authorList>
            <person name="Fallon T.R."/>
            <person name="Lower S.E.S."/>
            <person name="Behringer M."/>
            <person name="Weng J.-K."/>
        </authorList>
    </citation>
    <scope>NUCLEOTIDE SEQUENCE [LARGE SCALE GENOMIC DNA]</scope>
</reference>
<sequence>MRSFLGKLATIDKNKLTTRETKIVDYIKKNLQTIVATNMKIVTLSQEVETGYSAIYGLLKKLNIQGYRDFSISLANDAEAIEIDVSKNDEHVTNGYISMIQHNYSLIEKKTMFETLKLIQNTSRLYIVYWESVLRGATTELANFFYSQKLPVILLDSDWDTINQRVLDADKGDLFIFYTKYGTSLHLEKVITRIKDKNAKVVFVSGRIPSNQIQKNSDSIHTLVIDNVDENKEVMLSKSVPFHYFNDLLIYHYNHIKKK</sequence>
<dbReference type="InterPro" id="IPR047640">
    <property type="entry name" value="RpiR-like"/>
</dbReference>
<dbReference type="SUPFAM" id="SSF46689">
    <property type="entry name" value="Homeodomain-like"/>
    <property type="match status" value="1"/>
</dbReference>
<dbReference type="AlphaFoldDB" id="A0A2S0NKC1"/>
<dbReference type="GO" id="GO:0097367">
    <property type="term" value="F:carbohydrate derivative binding"/>
    <property type="evidence" value="ECO:0007669"/>
    <property type="project" value="InterPro"/>
</dbReference>
<dbReference type="PANTHER" id="PTHR30514">
    <property type="entry name" value="GLUCOKINASE"/>
    <property type="match status" value="1"/>
</dbReference>
<dbReference type="InterPro" id="IPR000281">
    <property type="entry name" value="HTH_RpiR"/>
</dbReference>
<evidence type="ECO:0000313" key="2">
    <source>
        <dbReference type="EMBL" id="AVP49459.1"/>
    </source>
</evidence>
<protein>
    <recommendedName>
        <fullName evidence="1">HTH rpiR-type domain-containing protein</fullName>
    </recommendedName>
</protein>
<gene>
    <name evidence="2" type="ORF">C5T88_02675</name>
</gene>
<organism evidence="2 3">
    <name type="scientific">Williamsoniiplasma luminosum</name>
    <dbReference type="NCBI Taxonomy" id="214888"/>
    <lineage>
        <taxon>Bacteria</taxon>
        <taxon>Bacillati</taxon>
        <taxon>Mycoplasmatota</taxon>
        <taxon>Mollicutes</taxon>
        <taxon>Entomoplasmatales</taxon>
        <taxon>Williamsoniiplasma</taxon>
    </lineage>
</organism>
<name>A0A2S0NKC1_9MOLU</name>
<dbReference type="GO" id="GO:0003700">
    <property type="term" value="F:DNA-binding transcription factor activity"/>
    <property type="evidence" value="ECO:0007669"/>
    <property type="project" value="InterPro"/>
</dbReference>
<dbReference type="Proteomes" id="UP000239250">
    <property type="component" value="Chromosome"/>
</dbReference>
<evidence type="ECO:0000313" key="3">
    <source>
        <dbReference type="Proteomes" id="UP000239250"/>
    </source>
</evidence>
<accession>A0A2S0NKC1</accession>
<dbReference type="Gene3D" id="3.40.50.10490">
    <property type="entry name" value="Glucose-6-phosphate isomerase like protein, domain 1"/>
    <property type="match status" value="1"/>
</dbReference>